<gene>
    <name evidence="1" type="ORF">AVEN_52953_1</name>
</gene>
<accession>A0A4Y2WG96</accession>
<sequence>MPFFPVNPVDSPYGKFVFNYTHPRKPLCFAAFGHNARGSGQLNGSNDRCEVNHVSLREHGLHSLPRIPIQMTGYPSASELGSILLQKSFCVCMV</sequence>
<organism evidence="1 2">
    <name type="scientific">Araneus ventricosus</name>
    <name type="common">Orbweaver spider</name>
    <name type="synonym">Epeira ventricosa</name>
    <dbReference type="NCBI Taxonomy" id="182803"/>
    <lineage>
        <taxon>Eukaryota</taxon>
        <taxon>Metazoa</taxon>
        <taxon>Ecdysozoa</taxon>
        <taxon>Arthropoda</taxon>
        <taxon>Chelicerata</taxon>
        <taxon>Arachnida</taxon>
        <taxon>Araneae</taxon>
        <taxon>Araneomorphae</taxon>
        <taxon>Entelegynae</taxon>
        <taxon>Araneoidea</taxon>
        <taxon>Araneidae</taxon>
        <taxon>Araneus</taxon>
    </lineage>
</organism>
<comment type="caution">
    <text evidence="1">The sequence shown here is derived from an EMBL/GenBank/DDBJ whole genome shotgun (WGS) entry which is preliminary data.</text>
</comment>
<dbReference type="Proteomes" id="UP000499080">
    <property type="component" value="Unassembled WGS sequence"/>
</dbReference>
<protein>
    <submittedName>
        <fullName evidence="1">Uncharacterized protein</fullName>
    </submittedName>
</protein>
<dbReference type="EMBL" id="BGPR01059572">
    <property type="protein sequence ID" value="GBO35586.1"/>
    <property type="molecule type" value="Genomic_DNA"/>
</dbReference>
<name>A0A4Y2WG96_ARAVE</name>
<evidence type="ECO:0000313" key="2">
    <source>
        <dbReference type="Proteomes" id="UP000499080"/>
    </source>
</evidence>
<reference evidence="1 2" key="1">
    <citation type="journal article" date="2019" name="Sci. Rep.">
        <title>Orb-weaving spider Araneus ventricosus genome elucidates the spidroin gene catalogue.</title>
        <authorList>
            <person name="Kono N."/>
            <person name="Nakamura H."/>
            <person name="Ohtoshi R."/>
            <person name="Moran D.A.P."/>
            <person name="Shinohara A."/>
            <person name="Yoshida Y."/>
            <person name="Fujiwara M."/>
            <person name="Mori M."/>
            <person name="Tomita M."/>
            <person name="Arakawa K."/>
        </authorList>
    </citation>
    <scope>NUCLEOTIDE SEQUENCE [LARGE SCALE GENOMIC DNA]</scope>
</reference>
<keyword evidence="2" id="KW-1185">Reference proteome</keyword>
<proteinExistence type="predicted"/>
<evidence type="ECO:0000313" key="1">
    <source>
        <dbReference type="EMBL" id="GBO35586.1"/>
    </source>
</evidence>
<dbReference type="AlphaFoldDB" id="A0A4Y2WG96"/>